<evidence type="ECO:0000256" key="2">
    <source>
        <dbReference type="SAM" id="Phobius"/>
    </source>
</evidence>
<dbReference type="Pfam" id="PF23670">
    <property type="entry name" value="PIGBOS1"/>
    <property type="match status" value="1"/>
</dbReference>
<reference evidence="3 4" key="1">
    <citation type="journal article" date="2015" name="Genome Biol. Evol.">
        <title>Phylogenomic analyses indicate that early fungi evolved digesting cell walls of algal ancestors of land plants.</title>
        <authorList>
            <person name="Chang Y."/>
            <person name="Wang S."/>
            <person name="Sekimoto S."/>
            <person name="Aerts A.L."/>
            <person name="Choi C."/>
            <person name="Clum A."/>
            <person name="LaButti K.M."/>
            <person name="Lindquist E.A."/>
            <person name="Yee Ngan C."/>
            <person name="Ohm R.A."/>
            <person name="Salamov A.A."/>
            <person name="Grigoriev I.V."/>
            <person name="Spatafora J.W."/>
            <person name="Berbee M.L."/>
        </authorList>
    </citation>
    <scope>NUCLEOTIDE SEQUENCE [LARGE SCALE GENOMIC DNA]</scope>
    <source>
        <strain evidence="3 4">JEL478</strain>
    </source>
</reference>
<keyword evidence="2" id="KW-1133">Transmembrane helix</keyword>
<feature type="region of interest" description="Disordered" evidence="1">
    <location>
        <begin position="132"/>
        <end position="165"/>
    </location>
</feature>
<dbReference type="InterPro" id="IPR057394">
    <property type="entry name" value="PIGBOS1"/>
</dbReference>
<evidence type="ECO:0000256" key="1">
    <source>
        <dbReference type="SAM" id="MobiDB-lite"/>
    </source>
</evidence>
<feature type="compositionally biased region" description="Basic and acidic residues" evidence="1">
    <location>
        <begin position="152"/>
        <end position="165"/>
    </location>
</feature>
<evidence type="ECO:0000313" key="3">
    <source>
        <dbReference type="EMBL" id="KXS22355.1"/>
    </source>
</evidence>
<feature type="compositionally biased region" description="Low complexity" evidence="1">
    <location>
        <begin position="29"/>
        <end position="40"/>
    </location>
</feature>
<feature type="region of interest" description="Disordered" evidence="1">
    <location>
        <begin position="29"/>
        <end position="102"/>
    </location>
</feature>
<evidence type="ECO:0000313" key="4">
    <source>
        <dbReference type="Proteomes" id="UP000070544"/>
    </source>
</evidence>
<dbReference type="EMBL" id="KQ965731">
    <property type="protein sequence ID" value="KXS22355.1"/>
    <property type="molecule type" value="Genomic_DNA"/>
</dbReference>
<proteinExistence type="predicted"/>
<feature type="transmembrane region" description="Helical" evidence="2">
    <location>
        <begin position="104"/>
        <end position="122"/>
    </location>
</feature>
<dbReference type="AlphaFoldDB" id="A0A139B0X8"/>
<organism evidence="3 4">
    <name type="scientific">Gonapodya prolifera (strain JEL478)</name>
    <name type="common">Monoblepharis prolifera</name>
    <dbReference type="NCBI Taxonomy" id="1344416"/>
    <lineage>
        <taxon>Eukaryota</taxon>
        <taxon>Fungi</taxon>
        <taxon>Fungi incertae sedis</taxon>
        <taxon>Chytridiomycota</taxon>
        <taxon>Chytridiomycota incertae sedis</taxon>
        <taxon>Monoblepharidomycetes</taxon>
        <taxon>Monoblepharidales</taxon>
        <taxon>Gonapodyaceae</taxon>
        <taxon>Gonapodya</taxon>
    </lineage>
</organism>
<protein>
    <submittedName>
        <fullName evidence="3">Uncharacterized protein</fullName>
    </submittedName>
</protein>
<dbReference type="Proteomes" id="UP000070544">
    <property type="component" value="Unassembled WGS sequence"/>
</dbReference>
<keyword evidence="2" id="KW-0812">Transmembrane</keyword>
<accession>A0A139B0X8</accession>
<keyword evidence="4" id="KW-1185">Reference proteome</keyword>
<feature type="compositionally biased region" description="Basic and acidic residues" evidence="1">
    <location>
        <begin position="85"/>
        <end position="101"/>
    </location>
</feature>
<keyword evidence="2" id="KW-0472">Membrane</keyword>
<gene>
    <name evidence="3" type="ORF">M427DRAFT_130061</name>
</gene>
<name>A0A139B0X8_GONPJ</name>
<sequence>MATRSLTLHRHPILPAITLRGLCPRAFSSSPASSFHVSPPNASLPPHLRTESPSQSPPPYSQPSTRTPGQTENTSARGRAARNAAAREKSSADANASERKGPGAGAYAVAAFIGIVSGYYIWMPYIEGWQKGDKKEGTVAQTETPDVPRPTQETKSETVDHAKSK</sequence>
<feature type="compositionally biased region" description="Polar residues" evidence="1">
    <location>
        <begin position="65"/>
        <end position="75"/>
    </location>
</feature>